<feature type="compositionally biased region" description="Polar residues" evidence="1">
    <location>
        <begin position="1"/>
        <end position="17"/>
    </location>
</feature>
<reference evidence="3" key="1">
    <citation type="submission" date="2020-06" db="EMBL/GenBank/DDBJ databases">
        <title>A chromosome-scale genome assembly of Talaromyces rugulosus W13939.</title>
        <authorList>
            <person name="Wang B."/>
            <person name="Guo L."/>
            <person name="Ye K."/>
            <person name="Wang L."/>
        </authorList>
    </citation>
    <scope>NUCLEOTIDE SEQUENCE [LARGE SCALE GENOMIC DNA]</scope>
    <source>
        <strain evidence="3">W13939</strain>
    </source>
</reference>
<dbReference type="AlphaFoldDB" id="A0A7H8R4S3"/>
<evidence type="ECO:0000256" key="1">
    <source>
        <dbReference type="SAM" id="MobiDB-lite"/>
    </source>
</evidence>
<protein>
    <submittedName>
        <fullName evidence="2">Uncharacterized protein</fullName>
    </submittedName>
</protein>
<feature type="region of interest" description="Disordered" evidence="1">
    <location>
        <begin position="1"/>
        <end position="27"/>
    </location>
</feature>
<dbReference type="EMBL" id="CP055901">
    <property type="protein sequence ID" value="QKX61350.1"/>
    <property type="molecule type" value="Genomic_DNA"/>
</dbReference>
<accession>A0A7H8R4S3</accession>
<proteinExistence type="predicted"/>
<dbReference type="KEGG" id="trg:TRUGW13939_08498"/>
<name>A0A7H8R4S3_TALRU</name>
<evidence type="ECO:0000313" key="3">
    <source>
        <dbReference type="Proteomes" id="UP000509510"/>
    </source>
</evidence>
<keyword evidence="3" id="KW-1185">Reference proteome</keyword>
<evidence type="ECO:0000313" key="2">
    <source>
        <dbReference type="EMBL" id="QKX61350.1"/>
    </source>
</evidence>
<organism evidence="2 3">
    <name type="scientific">Talaromyces rugulosus</name>
    <name type="common">Penicillium rugulosum</name>
    <dbReference type="NCBI Taxonomy" id="121627"/>
    <lineage>
        <taxon>Eukaryota</taxon>
        <taxon>Fungi</taxon>
        <taxon>Dikarya</taxon>
        <taxon>Ascomycota</taxon>
        <taxon>Pezizomycotina</taxon>
        <taxon>Eurotiomycetes</taxon>
        <taxon>Eurotiomycetidae</taxon>
        <taxon>Eurotiales</taxon>
        <taxon>Trichocomaceae</taxon>
        <taxon>Talaromyces</taxon>
        <taxon>Talaromyces sect. Islandici</taxon>
    </lineage>
</organism>
<dbReference type="Proteomes" id="UP000509510">
    <property type="component" value="Chromosome IV"/>
</dbReference>
<gene>
    <name evidence="2" type="ORF">TRUGW13939_08498</name>
</gene>
<dbReference type="GeneID" id="55995987"/>
<dbReference type="RefSeq" id="XP_035347525.1">
    <property type="nucleotide sequence ID" value="XM_035491632.1"/>
</dbReference>
<sequence>MTFSSGNARTRNSTGQRLKNRRRNGPVTVPVTIRRLLSTSAGSEKAVLNFITTPISPTPSGYALTTASFSITPLRIPHDLSAQRELGT</sequence>